<evidence type="ECO:0000256" key="2">
    <source>
        <dbReference type="PROSITE-ProRule" id="PRU00497"/>
    </source>
</evidence>
<evidence type="ECO:0000256" key="1">
    <source>
        <dbReference type="ARBA" id="ARBA00022460"/>
    </source>
</evidence>
<dbReference type="PROSITE" id="PS00233">
    <property type="entry name" value="CHIT_BIND_RR_1"/>
    <property type="match status" value="1"/>
</dbReference>
<dbReference type="GO" id="GO:0008010">
    <property type="term" value="F:structural constituent of chitin-based larval cuticle"/>
    <property type="evidence" value="ECO:0007669"/>
    <property type="project" value="TreeGrafter"/>
</dbReference>
<dbReference type="PANTHER" id="PTHR10380:SF173">
    <property type="entry name" value="CUTICULAR PROTEIN 47EF, ISOFORM C-RELATED"/>
    <property type="match status" value="1"/>
</dbReference>
<proteinExistence type="predicted"/>
<dbReference type="PROSITE" id="PS51155">
    <property type="entry name" value="CHIT_BIND_RR_2"/>
    <property type="match status" value="1"/>
</dbReference>
<dbReference type="GO" id="GO:0062129">
    <property type="term" value="C:chitin-based extracellular matrix"/>
    <property type="evidence" value="ECO:0007669"/>
    <property type="project" value="TreeGrafter"/>
</dbReference>
<feature type="compositionally biased region" description="Polar residues" evidence="3">
    <location>
        <begin position="109"/>
        <end position="125"/>
    </location>
</feature>
<dbReference type="InterPro" id="IPR050468">
    <property type="entry name" value="Cuticle_Struct_Prot"/>
</dbReference>
<feature type="compositionally biased region" description="Acidic residues" evidence="3">
    <location>
        <begin position="126"/>
        <end position="142"/>
    </location>
</feature>
<feature type="non-terminal residue" evidence="4">
    <location>
        <position position="1"/>
    </location>
</feature>
<dbReference type="Proteomes" id="UP001445076">
    <property type="component" value="Unassembled WGS sequence"/>
</dbReference>
<dbReference type="InterPro" id="IPR000618">
    <property type="entry name" value="Insect_cuticle"/>
</dbReference>
<evidence type="ECO:0000313" key="5">
    <source>
        <dbReference type="Proteomes" id="UP001445076"/>
    </source>
</evidence>
<sequence>DGPFQDGSYYFTFSTGDGILREEGARLTSPVTHEVTGSYSYTAPNGKLIIMEYIADENGYRAFPVRSGRPSLVNRPQRIPVPPPYRPPLSQTLDQSFSDRSTAFKRSPDQSVSQLDLQNSHNNQQQEDDREQSSASEEEIDL</sequence>
<reference evidence="4 5" key="1">
    <citation type="journal article" date="2024" name="BMC Genomics">
        <title>Genome assembly of redclaw crayfish (Cherax quadricarinatus) provides insights into its immune adaptation and hypoxia tolerance.</title>
        <authorList>
            <person name="Liu Z."/>
            <person name="Zheng J."/>
            <person name="Li H."/>
            <person name="Fang K."/>
            <person name="Wang S."/>
            <person name="He J."/>
            <person name="Zhou D."/>
            <person name="Weng S."/>
            <person name="Chi M."/>
            <person name="Gu Z."/>
            <person name="He J."/>
            <person name="Li F."/>
            <person name="Wang M."/>
        </authorList>
    </citation>
    <scope>NUCLEOTIDE SEQUENCE [LARGE SCALE GENOMIC DNA]</scope>
    <source>
        <strain evidence="4">ZL_2023a</strain>
    </source>
</reference>
<dbReference type="InterPro" id="IPR031311">
    <property type="entry name" value="CHIT_BIND_RR_consensus"/>
</dbReference>
<name>A0AAW0WAM7_CHEQU</name>
<organism evidence="4 5">
    <name type="scientific">Cherax quadricarinatus</name>
    <name type="common">Australian red claw crayfish</name>
    <dbReference type="NCBI Taxonomy" id="27406"/>
    <lineage>
        <taxon>Eukaryota</taxon>
        <taxon>Metazoa</taxon>
        <taxon>Ecdysozoa</taxon>
        <taxon>Arthropoda</taxon>
        <taxon>Crustacea</taxon>
        <taxon>Multicrustacea</taxon>
        <taxon>Malacostraca</taxon>
        <taxon>Eumalacostraca</taxon>
        <taxon>Eucarida</taxon>
        <taxon>Decapoda</taxon>
        <taxon>Pleocyemata</taxon>
        <taxon>Astacidea</taxon>
        <taxon>Parastacoidea</taxon>
        <taxon>Parastacidae</taxon>
        <taxon>Cherax</taxon>
    </lineage>
</organism>
<protein>
    <submittedName>
        <fullName evidence="4">Uncharacterized protein</fullName>
    </submittedName>
</protein>
<dbReference type="AlphaFoldDB" id="A0AAW0WAM7"/>
<keyword evidence="5" id="KW-1185">Reference proteome</keyword>
<feature type="compositionally biased region" description="Polar residues" evidence="3">
    <location>
        <begin position="89"/>
        <end position="101"/>
    </location>
</feature>
<evidence type="ECO:0000256" key="3">
    <source>
        <dbReference type="SAM" id="MobiDB-lite"/>
    </source>
</evidence>
<evidence type="ECO:0000313" key="4">
    <source>
        <dbReference type="EMBL" id="KAK8727717.1"/>
    </source>
</evidence>
<dbReference type="Pfam" id="PF00379">
    <property type="entry name" value="Chitin_bind_4"/>
    <property type="match status" value="1"/>
</dbReference>
<gene>
    <name evidence="4" type="ORF">OTU49_009424</name>
</gene>
<feature type="region of interest" description="Disordered" evidence="3">
    <location>
        <begin position="67"/>
        <end position="142"/>
    </location>
</feature>
<keyword evidence="1 2" id="KW-0193">Cuticle</keyword>
<dbReference type="PANTHER" id="PTHR10380">
    <property type="entry name" value="CUTICLE PROTEIN"/>
    <property type="match status" value="1"/>
</dbReference>
<dbReference type="PRINTS" id="PR00947">
    <property type="entry name" value="CUTICLE"/>
</dbReference>
<comment type="caution">
    <text evidence="4">The sequence shown here is derived from an EMBL/GenBank/DDBJ whole genome shotgun (WGS) entry which is preliminary data.</text>
</comment>
<accession>A0AAW0WAM7</accession>
<dbReference type="EMBL" id="JARKIK010000074">
    <property type="protein sequence ID" value="KAK8727717.1"/>
    <property type="molecule type" value="Genomic_DNA"/>
</dbReference>